<dbReference type="Gene3D" id="1.10.101.10">
    <property type="entry name" value="PGBD-like superfamily/PGBD"/>
    <property type="match status" value="1"/>
</dbReference>
<sequence length="102" mass="11044">MNRSLFAAFLAATAFAAPAYAACPTDSMTPDMYFAYVEGIQKTLTEQGFRPGVIDGKIGPNTRSAIRAYQKAAKLPVDGCPTQELLDHINFSQPKVYGPGKR</sequence>
<feature type="domain" description="Peptidoglycan binding-like" evidence="2">
    <location>
        <begin position="37"/>
        <end position="87"/>
    </location>
</feature>
<dbReference type="AlphaFoldDB" id="A0A060DK41"/>
<evidence type="ECO:0000313" key="7">
    <source>
        <dbReference type="Proteomes" id="UP000027186"/>
    </source>
</evidence>
<dbReference type="Proteomes" id="UP000027186">
    <property type="component" value="Chromosome"/>
</dbReference>
<dbReference type="Proteomes" id="UP000325333">
    <property type="component" value="Unassembled WGS sequence"/>
</dbReference>
<dbReference type="KEGG" id="abq:ABAZ39_03320"/>
<evidence type="ECO:0000313" key="3">
    <source>
        <dbReference type="EMBL" id="AIB11064.1"/>
    </source>
</evidence>
<dbReference type="Pfam" id="PF01471">
    <property type="entry name" value="PG_binding_1"/>
    <property type="match status" value="1"/>
</dbReference>
<feature type="chain" id="PRO_5044538646" evidence="1">
    <location>
        <begin position="22"/>
        <end position="102"/>
    </location>
</feature>
<dbReference type="Proteomes" id="UP000298595">
    <property type="component" value="Chromosome"/>
</dbReference>
<reference evidence="6 8" key="2">
    <citation type="submission" date="2018-09" db="EMBL/GenBank/DDBJ databases">
        <title>Whole genome based analysis of evolution and adaptive divergence in Indian and Brazilian strains of Azospirillum brasilense.</title>
        <authorList>
            <person name="Singh C."/>
            <person name="Tripathi A.K."/>
        </authorList>
    </citation>
    <scope>NUCLEOTIDE SEQUENCE [LARGE SCALE GENOMIC DNA]</scope>
    <source>
        <strain evidence="6 8">MTCC4035</strain>
    </source>
</reference>
<evidence type="ECO:0000313" key="6">
    <source>
        <dbReference type="EMBL" id="QCN94828.1"/>
    </source>
</evidence>
<dbReference type="EMBL" id="CP032321">
    <property type="protein sequence ID" value="QCN94828.1"/>
    <property type="molecule type" value="Genomic_DNA"/>
</dbReference>
<dbReference type="InterPro" id="IPR002477">
    <property type="entry name" value="Peptidoglycan-bd-like"/>
</dbReference>
<dbReference type="Proteomes" id="UP001628281">
    <property type="component" value="Unassembled WGS sequence"/>
</dbReference>
<dbReference type="EMBL" id="CP007793">
    <property type="protein sequence ID" value="AIB11064.1"/>
    <property type="molecule type" value="Genomic_DNA"/>
</dbReference>
<dbReference type="EMBL" id="VEWN01000001">
    <property type="protein sequence ID" value="KAA1058353.1"/>
    <property type="molecule type" value="Genomic_DNA"/>
</dbReference>
<evidence type="ECO:0000313" key="4">
    <source>
        <dbReference type="EMBL" id="KAA1058353.1"/>
    </source>
</evidence>
<evidence type="ECO:0000313" key="5">
    <source>
        <dbReference type="EMBL" id="MFL7899518.1"/>
    </source>
</evidence>
<keyword evidence="10" id="KW-1185">Reference proteome</keyword>
<dbReference type="KEGG" id="aare:D3093_05890"/>
<evidence type="ECO:0000313" key="10">
    <source>
        <dbReference type="Proteomes" id="UP001628281"/>
    </source>
</evidence>
<dbReference type="EMBL" id="JBJLSN010000001">
    <property type="protein sequence ID" value="MFL7899518.1"/>
    <property type="molecule type" value="Genomic_DNA"/>
</dbReference>
<organism evidence="3 7">
    <name type="scientific">Azospirillum argentinense</name>
    <dbReference type="NCBI Taxonomy" id="2970906"/>
    <lineage>
        <taxon>Bacteria</taxon>
        <taxon>Pseudomonadati</taxon>
        <taxon>Pseudomonadota</taxon>
        <taxon>Alphaproteobacteria</taxon>
        <taxon>Rhodospirillales</taxon>
        <taxon>Azospirillaceae</taxon>
        <taxon>Azospirillum</taxon>
    </lineage>
</organism>
<evidence type="ECO:0000313" key="9">
    <source>
        <dbReference type="Proteomes" id="UP000325333"/>
    </source>
</evidence>
<dbReference type="InterPro" id="IPR036365">
    <property type="entry name" value="PGBD-like_sf"/>
</dbReference>
<dbReference type="SUPFAM" id="SSF47090">
    <property type="entry name" value="PGBD-like"/>
    <property type="match status" value="1"/>
</dbReference>
<reference evidence="5 10" key="4">
    <citation type="submission" date="2024-11" db="EMBL/GenBank/DDBJ databases">
        <title>Draft genome sequences of two bacteria associated to sugarcane roots in Colombia.</title>
        <authorList>
            <person name="Pardo-Diaz S."/>
            <person name="Masmela-Mendoza J."/>
            <person name="Delgadillo-Duran P."/>
            <person name="Bautista E.J."/>
            <person name="Rojas-Tapias D.F."/>
        </authorList>
    </citation>
    <scope>NUCLEOTIDE SEQUENCE [LARGE SCALE GENOMIC DNA]</scope>
    <source>
        <strain evidence="5 10">Ap18</strain>
    </source>
</reference>
<feature type="signal peptide" evidence="1">
    <location>
        <begin position="1"/>
        <end position="21"/>
    </location>
</feature>
<keyword evidence="1" id="KW-0732">Signal</keyword>
<proteinExistence type="predicted"/>
<evidence type="ECO:0000256" key="1">
    <source>
        <dbReference type="SAM" id="SignalP"/>
    </source>
</evidence>
<protein>
    <submittedName>
        <fullName evidence="3">Lytic murein transglycosylase</fullName>
    </submittedName>
    <submittedName>
        <fullName evidence="5">Peptidoglycan-binding protein</fullName>
    </submittedName>
</protein>
<evidence type="ECO:0000259" key="2">
    <source>
        <dbReference type="Pfam" id="PF01471"/>
    </source>
</evidence>
<reference evidence="3 7" key="1">
    <citation type="journal article" date="2014" name="Genome Announc.">
        <title>Complete Genome Sequence of the Model Rhizosphere Strain Azospirillum brasilense Az39, Successfully Applied in Agriculture.</title>
        <authorList>
            <person name="Rivera D."/>
            <person name="Revale S."/>
            <person name="Molina R."/>
            <person name="Gualpa J."/>
            <person name="Puente M."/>
            <person name="Maroniche G."/>
            <person name="Paris G."/>
            <person name="Baker D."/>
            <person name="Clavijo B."/>
            <person name="McLay K."/>
            <person name="Spaepen S."/>
            <person name="Perticari A."/>
            <person name="Vazquez M."/>
            <person name="Wisniewski-Dye F."/>
            <person name="Watkins C."/>
            <person name="Martinez-Abarca F."/>
            <person name="Vanderleyden J."/>
            <person name="Cassan F."/>
        </authorList>
    </citation>
    <scope>NUCLEOTIDE SEQUENCE [LARGE SCALE GENOMIC DNA]</scope>
    <source>
        <strain evidence="3 7">Az39</strain>
    </source>
</reference>
<reference evidence="4 9" key="3">
    <citation type="submission" date="2019-07" db="EMBL/GenBank/DDBJ databases">
        <title>Genome sequencing of the stress-tolerant strain Azospirillum brasilense Az19.</title>
        <authorList>
            <person name="Maroniche G.A."/>
            <person name="Garcia J.E."/>
            <person name="Pagnussat L."/>
            <person name="Amenta M."/>
            <person name="Creus C.M."/>
        </authorList>
    </citation>
    <scope>NUCLEOTIDE SEQUENCE [LARGE SCALE GENOMIC DNA]</scope>
    <source>
        <strain evidence="4 9">Az19</strain>
    </source>
</reference>
<dbReference type="InterPro" id="IPR036366">
    <property type="entry name" value="PGBDSf"/>
</dbReference>
<accession>A0A060DK41</accession>
<evidence type="ECO:0000313" key="8">
    <source>
        <dbReference type="Proteomes" id="UP000298595"/>
    </source>
</evidence>
<gene>
    <name evidence="3" type="ORF">ABAZ39_03320</name>
    <name evidence="5" type="ORF">ACJ41P_00130</name>
    <name evidence="6" type="ORF">D3093_05890</name>
    <name evidence="4" type="ORF">FH063_000553</name>
</gene>
<dbReference type="RefSeq" id="WP_038526709.1">
    <property type="nucleotide sequence ID" value="NZ_CP007793.1"/>
</dbReference>
<name>A0A060DK41_9PROT</name>